<proteinExistence type="predicted"/>
<evidence type="ECO:0000313" key="2">
    <source>
        <dbReference type="Proteomes" id="UP000821845"/>
    </source>
</evidence>
<reference evidence="1" key="1">
    <citation type="submission" date="2020-05" db="EMBL/GenBank/DDBJ databases">
        <title>Large-scale comparative analyses of tick genomes elucidate their genetic diversity and vector capacities.</title>
        <authorList>
            <person name="Jia N."/>
            <person name="Wang J."/>
            <person name="Shi W."/>
            <person name="Du L."/>
            <person name="Sun Y."/>
            <person name="Zhan W."/>
            <person name="Jiang J."/>
            <person name="Wang Q."/>
            <person name="Zhang B."/>
            <person name="Ji P."/>
            <person name="Sakyi L.B."/>
            <person name="Cui X."/>
            <person name="Yuan T."/>
            <person name="Jiang B."/>
            <person name="Yang W."/>
            <person name="Lam T.T.-Y."/>
            <person name="Chang Q."/>
            <person name="Ding S."/>
            <person name="Wang X."/>
            <person name="Zhu J."/>
            <person name="Ruan X."/>
            <person name="Zhao L."/>
            <person name="Wei J."/>
            <person name="Que T."/>
            <person name="Du C."/>
            <person name="Cheng J."/>
            <person name="Dai P."/>
            <person name="Han X."/>
            <person name="Huang E."/>
            <person name="Gao Y."/>
            <person name="Liu J."/>
            <person name="Shao H."/>
            <person name="Ye R."/>
            <person name="Li L."/>
            <person name="Wei W."/>
            <person name="Wang X."/>
            <person name="Wang C."/>
            <person name="Yang T."/>
            <person name="Huo Q."/>
            <person name="Li W."/>
            <person name="Guo W."/>
            <person name="Chen H."/>
            <person name="Zhou L."/>
            <person name="Ni X."/>
            <person name="Tian J."/>
            <person name="Zhou Y."/>
            <person name="Sheng Y."/>
            <person name="Liu T."/>
            <person name="Pan Y."/>
            <person name="Xia L."/>
            <person name="Li J."/>
            <person name="Zhao F."/>
            <person name="Cao W."/>
        </authorList>
    </citation>
    <scope>NUCLEOTIDE SEQUENCE</scope>
    <source>
        <strain evidence="1">Hyas-2018</strain>
    </source>
</reference>
<organism evidence="1 2">
    <name type="scientific">Hyalomma asiaticum</name>
    <name type="common">Tick</name>
    <dbReference type="NCBI Taxonomy" id="266040"/>
    <lineage>
        <taxon>Eukaryota</taxon>
        <taxon>Metazoa</taxon>
        <taxon>Ecdysozoa</taxon>
        <taxon>Arthropoda</taxon>
        <taxon>Chelicerata</taxon>
        <taxon>Arachnida</taxon>
        <taxon>Acari</taxon>
        <taxon>Parasitiformes</taxon>
        <taxon>Ixodida</taxon>
        <taxon>Ixodoidea</taxon>
        <taxon>Ixodidae</taxon>
        <taxon>Hyalomminae</taxon>
        <taxon>Hyalomma</taxon>
    </lineage>
</organism>
<dbReference type="EMBL" id="CM023490">
    <property type="protein sequence ID" value="KAH6942267.1"/>
    <property type="molecule type" value="Genomic_DNA"/>
</dbReference>
<sequence length="96" mass="10883">MVIVQALVMSRATHGAPYHGLKNSEKDKINTLIRRAHEIGLGLPRTTSTDKLPLLGIRNTWEELHEPHKASQIEQHQIDRARSSKYGTGHIQETRL</sequence>
<keyword evidence="2" id="KW-1185">Reference proteome</keyword>
<accession>A0ACB7T7L7</accession>
<name>A0ACB7T7L7_HYAAI</name>
<evidence type="ECO:0000313" key="1">
    <source>
        <dbReference type="EMBL" id="KAH6942267.1"/>
    </source>
</evidence>
<gene>
    <name evidence="1" type="ORF">HPB50_002654</name>
</gene>
<comment type="caution">
    <text evidence="1">The sequence shown here is derived from an EMBL/GenBank/DDBJ whole genome shotgun (WGS) entry which is preliminary data.</text>
</comment>
<protein>
    <submittedName>
        <fullName evidence="1">Uncharacterized protein</fullName>
    </submittedName>
</protein>
<dbReference type="Proteomes" id="UP000821845">
    <property type="component" value="Chromosome 10"/>
</dbReference>